<dbReference type="Gene3D" id="3.40.640.10">
    <property type="entry name" value="Type I PLP-dependent aspartate aminotransferase-like (Major domain)"/>
    <property type="match status" value="1"/>
</dbReference>
<dbReference type="RefSeq" id="WP_203241658.1">
    <property type="nucleotide sequence ID" value="NZ_JAFBRH010000001.1"/>
</dbReference>
<dbReference type="GO" id="GO:0005737">
    <property type="term" value="C:cytoplasm"/>
    <property type="evidence" value="ECO:0007669"/>
    <property type="project" value="UniProtKB-SubCell"/>
</dbReference>
<dbReference type="PANTHER" id="PTHR32328">
    <property type="entry name" value="L-SERYL-TRNA(SEC) SELENIUM TRANSFERASE"/>
    <property type="match status" value="1"/>
</dbReference>
<evidence type="ECO:0000256" key="2">
    <source>
        <dbReference type="ARBA" id="ARBA00022490"/>
    </source>
</evidence>
<keyword evidence="2 8" id="KW-0963">Cytoplasm</keyword>
<evidence type="ECO:0000313" key="11">
    <source>
        <dbReference type="Proteomes" id="UP000732193"/>
    </source>
</evidence>
<comment type="cofactor">
    <cofactor evidence="1 8 9">
        <name>pyridoxal 5'-phosphate</name>
        <dbReference type="ChEBI" id="CHEBI:597326"/>
    </cofactor>
</comment>
<evidence type="ECO:0000256" key="9">
    <source>
        <dbReference type="PIRSR" id="PIRSR618319-50"/>
    </source>
</evidence>
<dbReference type="Gene3D" id="3.90.1150.180">
    <property type="match status" value="1"/>
</dbReference>
<name>A0AAE2VWY9_9RHOB</name>
<proteinExistence type="inferred from homology"/>
<comment type="similarity">
    <text evidence="7 8">Belongs to the SelA family.</text>
</comment>
<dbReference type="NCBIfam" id="TIGR00474">
    <property type="entry name" value="selA"/>
    <property type="match status" value="1"/>
</dbReference>
<dbReference type="InterPro" id="IPR015421">
    <property type="entry name" value="PyrdxlP-dep_Trfase_major"/>
</dbReference>
<organism evidence="10 11">
    <name type="scientific">Sulfitobacter geojensis</name>
    <dbReference type="NCBI Taxonomy" id="1342299"/>
    <lineage>
        <taxon>Bacteria</taxon>
        <taxon>Pseudomonadati</taxon>
        <taxon>Pseudomonadota</taxon>
        <taxon>Alphaproteobacteria</taxon>
        <taxon>Rhodobacterales</taxon>
        <taxon>Roseobacteraceae</taxon>
        <taxon>Sulfitobacter</taxon>
    </lineage>
</organism>
<keyword evidence="3 8" id="KW-0808">Transferase</keyword>
<dbReference type="SUPFAM" id="SSF53383">
    <property type="entry name" value="PLP-dependent transferases"/>
    <property type="match status" value="1"/>
</dbReference>
<dbReference type="Pfam" id="PF03841">
    <property type="entry name" value="SelA"/>
    <property type="match status" value="1"/>
</dbReference>
<sequence>MQKTLSDLPQIQTLLGLPTIADVIARFSHAETADALREIIAGLRADLRAGRAPLFPDFQSMEFAEALSARIEVARAPSLTPVINATGILIHTNLGRARMAPQAIAAMQATGAAASNLEFDLATGKRGSRHSHVEHLICTLTGAEAAVVVNNCAAAVLLGLMGTANGRSVVASRGELIEIGGSFRLPDVIAQSGATLREVGTTNKTRVDDYARAIDADTAVLLKSHTSNFKIVGFTAAPDRRDLARLAAQHDVILMEDLGSGVLIDLSPYGLPDEPVVADILKSGVDLVMFSGDKLLGGPQAGIIAGRADIVADLKAHPLMRALRVDKSSLAALEATLRLYLPPFDPVQTIPVLQMLSAPLAQVESRAITLTDALTAKGVSGVALHESAAYVGGGSLPDQALPSFAVSLRMPDVSAQKLTAALRAQKTPVIGRIERDQVMLDMRTVWDAELPAIVAAVEQINRR</sequence>
<comment type="subcellular location">
    <subcellularLocation>
        <location evidence="8">Cytoplasm</location>
    </subcellularLocation>
</comment>
<dbReference type="PANTHER" id="PTHR32328:SF0">
    <property type="entry name" value="L-SERYL-TRNA(SEC) SELENIUM TRANSFERASE"/>
    <property type="match status" value="1"/>
</dbReference>
<dbReference type="InterPro" id="IPR015424">
    <property type="entry name" value="PyrdxlP-dep_Trfase"/>
</dbReference>
<dbReference type="InterPro" id="IPR018319">
    <property type="entry name" value="SelA-like"/>
</dbReference>
<comment type="caution">
    <text evidence="10">The sequence shown here is derived from an EMBL/GenBank/DDBJ whole genome shotgun (WGS) entry which is preliminary data.</text>
</comment>
<dbReference type="GO" id="GO:0004125">
    <property type="term" value="F:L-seryl-tRNA(Sec) selenium transferase activity"/>
    <property type="evidence" value="ECO:0007669"/>
    <property type="project" value="UniProtKB-UniRule"/>
</dbReference>
<evidence type="ECO:0000256" key="3">
    <source>
        <dbReference type="ARBA" id="ARBA00022679"/>
    </source>
</evidence>
<dbReference type="InterPro" id="IPR004534">
    <property type="entry name" value="SelA_trans"/>
</dbReference>
<evidence type="ECO:0000256" key="6">
    <source>
        <dbReference type="ARBA" id="ARBA00023266"/>
    </source>
</evidence>
<dbReference type="Proteomes" id="UP000732193">
    <property type="component" value="Unassembled WGS sequence"/>
</dbReference>
<reference evidence="10 11" key="1">
    <citation type="submission" date="2021-01" db="EMBL/GenBank/DDBJ databases">
        <title>Diatom-associated Roseobacters Show Island Model of Population Structure.</title>
        <authorList>
            <person name="Qu L."/>
            <person name="Feng X."/>
            <person name="Chen Y."/>
            <person name="Li L."/>
            <person name="Wang X."/>
            <person name="Hu Z."/>
            <person name="Wang H."/>
            <person name="Luo H."/>
        </authorList>
    </citation>
    <scope>NUCLEOTIDE SEQUENCE [LARGE SCALE GENOMIC DNA]</scope>
    <source>
        <strain evidence="10 11">TR60-84</strain>
    </source>
</reference>
<dbReference type="GO" id="GO:0001514">
    <property type="term" value="P:selenocysteine incorporation"/>
    <property type="evidence" value="ECO:0007669"/>
    <property type="project" value="UniProtKB-UniRule"/>
</dbReference>
<feature type="modified residue" description="N6-(pyridoxal phosphate)lysine" evidence="8 9">
    <location>
        <position position="294"/>
    </location>
</feature>
<evidence type="ECO:0000256" key="4">
    <source>
        <dbReference type="ARBA" id="ARBA00022898"/>
    </source>
</evidence>
<accession>A0AAE2VWY9</accession>
<comment type="function">
    <text evidence="8">Converts seryl-tRNA(Sec) to selenocysteinyl-tRNA(Sec) required for selenoprotein biosynthesis.</text>
</comment>
<dbReference type="GO" id="GO:0001717">
    <property type="term" value="P:conversion of seryl-tRNAsec to selenocys-tRNAsec"/>
    <property type="evidence" value="ECO:0007669"/>
    <property type="project" value="UniProtKB-UniRule"/>
</dbReference>
<comment type="pathway">
    <text evidence="8">Aminoacyl-tRNA biosynthesis; selenocysteinyl-tRNA(Sec) biosynthesis; selenocysteinyl-tRNA(Sec) from L-seryl-tRNA(Sec) (bacterial route): step 1/1.</text>
</comment>
<gene>
    <name evidence="8 10" type="primary">selA</name>
    <name evidence="10" type="ORF">JQV55_06785</name>
</gene>
<keyword evidence="6 8" id="KW-0711">Selenium</keyword>
<keyword evidence="11" id="KW-1185">Reference proteome</keyword>
<evidence type="ECO:0000256" key="7">
    <source>
        <dbReference type="ARBA" id="ARBA00044507"/>
    </source>
</evidence>
<evidence type="ECO:0000256" key="1">
    <source>
        <dbReference type="ARBA" id="ARBA00001933"/>
    </source>
</evidence>
<dbReference type="AlphaFoldDB" id="A0AAE2VWY9"/>
<protein>
    <recommendedName>
        <fullName evidence="8">L-seryl-tRNA(Sec) selenium transferase</fullName>
        <ecNumber evidence="8">2.9.1.1</ecNumber>
    </recommendedName>
    <alternativeName>
        <fullName evidence="8">Selenocysteine synthase</fullName>
        <shortName evidence="8">Sec synthase</shortName>
    </alternativeName>
    <alternativeName>
        <fullName evidence="8">Selenocysteinyl-tRNA(Sec) synthase</fullName>
    </alternativeName>
</protein>
<evidence type="ECO:0000256" key="5">
    <source>
        <dbReference type="ARBA" id="ARBA00022917"/>
    </source>
</evidence>
<comment type="catalytic activity">
    <reaction evidence="8">
        <text>L-seryl-tRNA(Sec) + selenophosphate + H(+) = L-selenocysteinyl-tRNA(Sec) + phosphate</text>
        <dbReference type="Rhea" id="RHEA:22728"/>
        <dbReference type="Rhea" id="RHEA-COMP:9742"/>
        <dbReference type="Rhea" id="RHEA-COMP:9743"/>
        <dbReference type="ChEBI" id="CHEBI:15378"/>
        <dbReference type="ChEBI" id="CHEBI:16144"/>
        <dbReference type="ChEBI" id="CHEBI:43474"/>
        <dbReference type="ChEBI" id="CHEBI:78533"/>
        <dbReference type="ChEBI" id="CHEBI:78573"/>
        <dbReference type="EC" id="2.9.1.1"/>
    </reaction>
</comment>
<keyword evidence="4 8" id="KW-0663">Pyridoxal phosphate</keyword>
<dbReference type="HAMAP" id="MF_00423">
    <property type="entry name" value="SelA"/>
    <property type="match status" value="1"/>
</dbReference>
<dbReference type="EMBL" id="JAFBRM010000001">
    <property type="protein sequence ID" value="MBM1713260.1"/>
    <property type="molecule type" value="Genomic_DNA"/>
</dbReference>
<evidence type="ECO:0000256" key="8">
    <source>
        <dbReference type="HAMAP-Rule" id="MF_00423"/>
    </source>
</evidence>
<keyword evidence="5 8" id="KW-0648">Protein biosynthesis</keyword>
<evidence type="ECO:0000313" key="10">
    <source>
        <dbReference type="EMBL" id="MBM1713260.1"/>
    </source>
</evidence>
<dbReference type="EC" id="2.9.1.1" evidence="8"/>